<proteinExistence type="predicted"/>
<sequence>MSNSWKHFSSRDLNTQSGGRLLADVPTDKAGKLRRASVWQGETYDHIVRSREQFEHYRQYLAANPEKAKLREDEYTLFLPEVEFSDDQGMAPC</sequence>
<keyword evidence="3" id="KW-1185">Reference proteome</keyword>
<reference evidence="2 3" key="1">
    <citation type="submission" date="2018-06" db="EMBL/GenBank/DDBJ databases">
        <title>Genomic Encyclopedia of Type Strains, Phase IV (KMG-IV): sequencing the most valuable type-strain genomes for metagenomic binning, comparative biology and taxonomic classification.</title>
        <authorList>
            <person name="Goeker M."/>
        </authorList>
    </citation>
    <scope>NUCLEOTIDE SEQUENCE [LARGE SCALE GENOMIC DNA]</scope>
    <source>
        <strain evidence="2 3">DSM 25532</strain>
    </source>
</reference>
<dbReference type="GO" id="GO:0004803">
    <property type="term" value="F:transposase activity"/>
    <property type="evidence" value="ECO:0007669"/>
    <property type="project" value="InterPro"/>
</dbReference>
<dbReference type="InterPro" id="IPR036515">
    <property type="entry name" value="Transposase_17_sf"/>
</dbReference>
<dbReference type="AlphaFoldDB" id="A0A366HSS7"/>
<dbReference type="GO" id="GO:0043565">
    <property type="term" value="F:sequence-specific DNA binding"/>
    <property type="evidence" value="ECO:0007669"/>
    <property type="project" value="TreeGrafter"/>
</dbReference>
<name>A0A366HSS7_9BACT</name>
<organism evidence="2 3">
    <name type="scientific">Roseimicrobium gellanilyticum</name>
    <dbReference type="NCBI Taxonomy" id="748857"/>
    <lineage>
        <taxon>Bacteria</taxon>
        <taxon>Pseudomonadati</taxon>
        <taxon>Verrucomicrobiota</taxon>
        <taxon>Verrucomicrobiia</taxon>
        <taxon>Verrucomicrobiales</taxon>
        <taxon>Verrucomicrobiaceae</taxon>
        <taxon>Roseimicrobium</taxon>
    </lineage>
</organism>
<dbReference type="PANTHER" id="PTHR36966">
    <property type="entry name" value="REP-ASSOCIATED TYROSINE TRANSPOSASE"/>
    <property type="match status" value="1"/>
</dbReference>
<dbReference type="PANTHER" id="PTHR36966:SF1">
    <property type="entry name" value="REP-ASSOCIATED TYROSINE TRANSPOSASE"/>
    <property type="match status" value="1"/>
</dbReference>
<dbReference type="Gene3D" id="3.30.70.1290">
    <property type="entry name" value="Transposase IS200-like"/>
    <property type="match status" value="1"/>
</dbReference>
<dbReference type="InterPro" id="IPR052715">
    <property type="entry name" value="RAYT_transposase"/>
</dbReference>
<protein>
    <submittedName>
        <fullName evidence="2">Uncharacterized protein</fullName>
    </submittedName>
</protein>
<evidence type="ECO:0000256" key="1">
    <source>
        <dbReference type="SAM" id="MobiDB-lite"/>
    </source>
</evidence>
<dbReference type="Proteomes" id="UP000253426">
    <property type="component" value="Unassembled WGS sequence"/>
</dbReference>
<gene>
    <name evidence="2" type="ORF">DES53_102129</name>
</gene>
<comment type="caution">
    <text evidence="2">The sequence shown here is derived from an EMBL/GenBank/DDBJ whole genome shotgun (WGS) entry which is preliminary data.</text>
</comment>
<evidence type="ECO:0000313" key="3">
    <source>
        <dbReference type="Proteomes" id="UP000253426"/>
    </source>
</evidence>
<evidence type="ECO:0000313" key="2">
    <source>
        <dbReference type="EMBL" id="RBP45747.1"/>
    </source>
</evidence>
<feature type="region of interest" description="Disordered" evidence="1">
    <location>
        <begin position="1"/>
        <end position="26"/>
    </location>
</feature>
<feature type="compositionally biased region" description="Polar residues" evidence="1">
    <location>
        <begin position="1"/>
        <end position="18"/>
    </location>
</feature>
<accession>A0A366HSS7</accession>
<dbReference type="GO" id="GO:0006313">
    <property type="term" value="P:DNA transposition"/>
    <property type="evidence" value="ECO:0007669"/>
    <property type="project" value="InterPro"/>
</dbReference>
<dbReference type="EMBL" id="QNRR01000002">
    <property type="protein sequence ID" value="RBP45747.1"/>
    <property type="molecule type" value="Genomic_DNA"/>
</dbReference>
<dbReference type="SUPFAM" id="SSF143422">
    <property type="entry name" value="Transposase IS200-like"/>
    <property type="match status" value="1"/>
</dbReference>